<gene>
    <name evidence="1" type="ORF">CLIB1444_01S09846</name>
</gene>
<protein>
    <submittedName>
        <fullName evidence="1">Uncharacterized protein</fullName>
    </submittedName>
</protein>
<organism evidence="1 2">
    <name type="scientific">[Candida] jaroonii</name>
    <dbReference type="NCBI Taxonomy" id="467808"/>
    <lineage>
        <taxon>Eukaryota</taxon>
        <taxon>Fungi</taxon>
        <taxon>Dikarya</taxon>
        <taxon>Ascomycota</taxon>
        <taxon>Saccharomycotina</taxon>
        <taxon>Pichiomycetes</taxon>
        <taxon>Debaryomycetaceae</taxon>
        <taxon>Yamadazyma</taxon>
    </lineage>
</organism>
<comment type="caution">
    <text evidence="1">The sequence shown here is derived from an EMBL/GenBank/DDBJ whole genome shotgun (WGS) entry which is preliminary data.</text>
</comment>
<evidence type="ECO:0000313" key="1">
    <source>
        <dbReference type="EMBL" id="CAH6718578.1"/>
    </source>
</evidence>
<keyword evidence="2" id="KW-1185">Reference proteome</keyword>
<proteinExistence type="predicted"/>
<dbReference type="EMBL" id="CALSDN010000001">
    <property type="protein sequence ID" value="CAH6718578.1"/>
    <property type="molecule type" value="Genomic_DNA"/>
</dbReference>
<name>A0ACA9Y0W2_9ASCO</name>
<reference evidence="1" key="1">
    <citation type="submission" date="2022-06" db="EMBL/GenBank/DDBJ databases">
        <authorList>
            <person name="Legras J.-L."/>
            <person name="Devillers H."/>
            <person name="Grondin C."/>
        </authorList>
    </citation>
    <scope>NUCLEOTIDE SEQUENCE</scope>
    <source>
        <strain evidence="1">CLIB 1444</strain>
    </source>
</reference>
<dbReference type="Proteomes" id="UP001152531">
    <property type="component" value="Unassembled WGS sequence"/>
</dbReference>
<evidence type="ECO:0000313" key="2">
    <source>
        <dbReference type="Proteomes" id="UP001152531"/>
    </source>
</evidence>
<sequence>MSDTPDITQTELPDSRFKLPTPFSNMYNATAYPAWTPIDTRSETSKVFRFSFYSTIGAYTWLYFWKRTTFKLELPLTFIGFTTVAVATKSMVANLREKNDGWNLFWGVGLGNLAVLTAGFKHMPLRHKFMTGISGAAVSGLLNQWLWAQSTSSAGRDVRHFSKNDEVPKQGFWDVVQRKPLSQVVEEVGVGRGILKP</sequence>
<accession>A0ACA9Y0W2</accession>